<dbReference type="Gene3D" id="3.40.50.300">
    <property type="entry name" value="P-loop containing nucleotide triphosphate hydrolases"/>
    <property type="match status" value="2"/>
</dbReference>
<keyword evidence="5 10" id="KW-0347">Helicase</keyword>
<dbReference type="GO" id="GO:0009338">
    <property type="term" value="C:exodeoxyribonuclease V complex"/>
    <property type="evidence" value="ECO:0007669"/>
    <property type="project" value="InterPro"/>
</dbReference>
<evidence type="ECO:0000256" key="10">
    <source>
        <dbReference type="HAMAP-Rule" id="MF_01486"/>
    </source>
</evidence>
<dbReference type="InterPro" id="IPR041500">
    <property type="entry name" value="RecC_C"/>
</dbReference>
<keyword evidence="1 10" id="KW-0540">Nuclease</keyword>
<gene>
    <name evidence="10 12" type="primary">recC</name>
    <name evidence="12" type="ORF">GCM10010982_38370</name>
</gene>
<evidence type="ECO:0000313" key="13">
    <source>
        <dbReference type="Proteomes" id="UP000606935"/>
    </source>
</evidence>
<evidence type="ECO:0000256" key="5">
    <source>
        <dbReference type="ARBA" id="ARBA00022806"/>
    </source>
</evidence>
<dbReference type="HAMAP" id="MF_01486">
    <property type="entry name" value="RecC"/>
    <property type="match status" value="1"/>
</dbReference>
<dbReference type="Pfam" id="PF04257">
    <property type="entry name" value="Exonuc_V_gamma"/>
    <property type="match status" value="1"/>
</dbReference>
<dbReference type="GO" id="GO:0008854">
    <property type="term" value="F:exodeoxyribonuclease V activity"/>
    <property type="evidence" value="ECO:0007669"/>
    <property type="project" value="InterPro"/>
</dbReference>
<dbReference type="GO" id="GO:0003678">
    <property type="term" value="F:DNA helicase activity"/>
    <property type="evidence" value="ECO:0007669"/>
    <property type="project" value="UniProtKB-UniRule"/>
</dbReference>
<dbReference type="GO" id="GO:0003677">
    <property type="term" value="F:DNA binding"/>
    <property type="evidence" value="ECO:0007669"/>
    <property type="project" value="UniProtKB-UniRule"/>
</dbReference>
<dbReference type="InterPro" id="IPR011335">
    <property type="entry name" value="Restrct_endonuc-II-like"/>
</dbReference>
<dbReference type="Proteomes" id="UP000606935">
    <property type="component" value="Unassembled WGS sequence"/>
</dbReference>
<keyword evidence="8 10" id="KW-0238">DNA-binding</keyword>
<keyword evidence="6 10" id="KW-0269">Exonuclease</keyword>
<dbReference type="InterPro" id="IPR013986">
    <property type="entry name" value="DExx_box_DNA_helicase_dom_sf"/>
</dbReference>
<dbReference type="InterPro" id="IPR006697">
    <property type="entry name" value="RecC"/>
</dbReference>
<comment type="miscellaneous">
    <text evidence="10">In the RecBCD complex, RecB has a slow 3'-5' helicase, an exonuclease activity and loads RecA onto ssDNA, RecD has a fast 5'-3' helicase activity, while RecC stimulates the ATPase and processivity of the RecB helicase and contributes to recognition of the Chi site.</text>
</comment>
<evidence type="ECO:0000256" key="3">
    <source>
        <dbReference type="ARBA" id="ARBA00022763"/>
    </source>
</evidence>
<keyword evidence="13" id="KW-1185">Reference proteome</keyword>
<sequence length="1088" mass="123284">MEVLAAQLCQQIANDSRTLDNLFAPQPIWVQSPGMAQWLKLKVAESLGIAANLEFPLPSSFIWNQLYQRLLPDLPQQSAFTKDNMTWKLMAILPAICQQPAFSAVAGYLGQDAEPQGLKLYQLCQKIADLFDQYLVYRPDWLQAWEQDERVEQLPDAEQQWQAQLWQALGQYTEHLGESPWHRGNLHHSLLEKLQQQDCRGFLPATLLVFGISALPAQQLEILDALARQIEVVIFWFNPSQQYWGDIVDEKRKARAALAQLADGDELVDYLDVGNPLLASWGKLGQDFQDMLLERSPEQHDLFVEQVPQNLLEHIQHEILNLTLRGSPEPLSAEALLGQDQSLPRQVIDAGDNSLKVVSCHSRLRELEVLHDHLLRFFRQGPDNHPGDVIVMMPDVAEYAPLIHGVFGGHRQELAIPYAISDRSLVQESPLLNSFISLNKLQLSRLTLAEVLDILEVPAILRRFELSDGEFAQLRRCLLDVGVRWGLDGQDKQRWQLPEDQQNTWLFGLKRLISGYAMQSELYAQPRQDGQLPIAPYGELEGQSSQVLGKLLLFLQQLTDWLSFCQCALPLSEKVDWVLAHIEQMYLVDGDDETVWLGLREALSTLSEHQHQYASAIEQQVFCQALEQQLQESGVGQRFLAGSVNFCTLMPMRSVPFKLVCLLGMNDADYPRQVTPVGFDLMQHSAGRKGDRSRRLDDKYLFLEALLSAREQLYISYQGRSARDNQALVPSVLLSELLDYCQLVYCDEDGRPVGDGLIEIQHLQPFHADYFAAAKPTSFDSYWLSLARGQFQPPLPKAFMVEGLPDIEVQSTLGCEELIAFMQNPAKGFFQLRWQARFGYLPDSLEEDEPFVLDSLQRYQLLDRLVDWQQGATEQDSLAIRLRAEGLLPGGHAGTLALDAVMRQAADIRERLAQYCLDHQSARAVLHLQVAGVTIQGWQDHIYADQLVLWRAGKVRAKDKLSLWLRMLMLCANGHQLSSAVFVGTDSAPFVLKGMSPEQALECLIVYVQAWRDGHKQPLLLLPECAWLWLEKGDMDKVLNTFVGNDFARGEGQEVHIARIWPDLSLHQDDFIAVSQAMLGPLFSWSQA</sequence>
<dbReference type="Gene3D" id="1.10.10.160">
    <property type="match status" value="1"/>
</dbReference>
<name>A0A918DN25_9ALTE</name>
<evidence type="ECO:0000256" key="1">
    <source>
        <dbReference type="ARBA" id="ARBA00022722"/>
    </source>
</evidence>
<keyword evidence="9 10" id="KW-0234">DNA repair</keyword>
<accession>A0A918DN25</accession>
<proteinExistence type="inferred from homology"/>
<comment type="function">
    <text evidence="10">A helicase/nuclease that prepares dsDNA breaks (DSB) for recombinational DNA repair. Binds to DSBs and unwinds DNA via a highly rapid and processive ATP-dependent bidirectional helicase activity. Unwinds dsDNA until it encounters a Chi (crossover hotspot instigator) sequence from the 3' direction. Cuts ssDNA a few nucleotides 3' to the Chi site. The properties and activities of the enzyme are changed at Chi. The Chi-altered holoenzyme produces a long 3'-ssDNA overhang and facilitates RecA-binding to the ssDNA for homologous DNA recombination and repair. Holoenzyme degrades any linearized DNA that is unable to undergo homologous recombination. In the holoenzyme this subunit recognizes the wild-type Chi sequence, and when added to isolated RecB increases its ATP-dependent helicase processivity.</text>
</comment>
<dbReference type="Gene3D" id="3.40.50.10930">
    <property type="match status" value="1"/>
</dbReference>
<dbReference type="EMBL" id="BMLS01000009">
    <property type="protein sequence ID" value="GGO74765.1"/>
    <property type="molecule type" value="Genomic_DNA"/>
</dbReference>
<dbReference type="InterPro" id="IPR027417">
    <property type="entry name" value="P-loop_NTPase"/>
</dbReference>
<dbReference type="PANTHER" id="PTHR30591:SF1">
    <property type="entry name" value="RECBCD ENZYME SUBUNIT RECC"/>
    <property type="match status" value="1"/>
</dbReference>
<reference evidence="12" key="1">
    <citation type="journal article" date="2014" name="Int. J. Syst. Evol. Microbiol.">
        <title>Complete genome sequence of Corynebacterium casei LMG S-19264T (=DSM 44701T), isolated from a smear-ripened cheese.</title>
        <authorList>
            <consortium name="US DOE Joint Genome Institute (JGI-PGF)"/>
            <person name="Walter F."/>
            <person name="Albersmeier A."/>
            <person name="Kalinowski J."/>
            <person name="Ruckert C."/>
        </authorList>
    </citation>
    <scope>NUCLEOTIDE SEQUENCE</scope>
    <source>
        <strain evidence="12">CGMCC 1.7086</strain>
    </source>
</reference>
<reference evidence="12" key="2">
    <citation type="submission" date="2020-09" db="EMBL/GenBank/DDBJ databases">
        <authorList>
            <person name="Sun Q."/>
            <person name="Zhou Y."/>
        </authorList>
    </citation>
    <scope>NUCLEOTIDE SEQUENCE</scope>
    <source>
        <strain evidence="12">CGMCC 1.7086</strain>
    </source>
</reference>
<protein>
    <recommendedName>
        <fullName evidence="10">RecBCD enzyme subunit RecC</fullName>
    </recommendedName>
    <alternativeName>
        <fullName evidence="10">Exonuclease V subunit RecC</fullName>
        <shortName evidence="10">ExoV subunit RecC</shortName>
    </alternativeName>
    <alternativeName>
        <fullName evidence="10">Helicase/nuclease RecBCD subunit RecC</fullName>
    </alternativeName>
</protein>
<evidence type="ECO:0000313" key="12">
    <source>
        <dbReference type="EMBL" id="GGO74765.1"/>
    </source>
</evidence>
<comment type="subunit">
    <text evidence="10">Heterotrimer of RecB, RecC and RecD. All subunits contribute to DNA-binding.</text>
</comment>
<comment type="caution">
    <text evidence="12">The sequence shown here is derived from an EMBL/GenBank/DDBJ whole genome shotgun (WGS) entry which is preliminary data.</text>
</comment>
<dbReference type="CDD" id="cd22353">
    <property type="entry name" value="RecC_C-like"/>
    <property type="match status" value="1"/>
</dbReference>
<keyword evidence="4 10" id="KW-0378">Hydrolase</keyword>
<dbReference type="NCBIfam" id="TIGR01450">
    <property type="entry name" value="recC"/>
    <property type="match status" value="1"/>
</dbReference>
<dbReference type="AlphaFoldDB" id="A0A918DN25"/>
<evidence type="ECO:0000256" key="9">
    <source>
        <dbReference type="ARBA" id="ARBA00023204"/>
    </source>
</evidence>
<dbReference type="Gene3D" id="1.10.10.990">
    <property type="match status" value="1"/>
</dbReference>
<evidence type="ECO:0000256" key="4">
    <source>
        <dbReference type="ARBA" id="ARBA00022801"/>
    </source>
</evidence>
<dbReference type="PIRSF" id="PIRSF000980">
    <property type="entry name" value="RecC"/>
    <property type="match status" value="1"/>
</dbReference>
<dbReference type="PANTHER" id="PTHR30591">
    <property type="entry name" value="RECBCD ENZYME SUBUNIT RECC"/>
    <property type="match status" value="1"/>
</dbReference>
<keyword evidence="7 10" id="KW-0067">ATP-binding</keyword>
<keyword evidence="2 10" id="KW-0547">Nucleotide-binding</keyword>
<organism evidence="12 13">
    <name type="scientific">Bowmanella pacifica</name>
    <dbReference type="NCBI Taxonomy" id="502051"/>
    <lineage>
        <taxon>Bacteria</taxon>
        <taxon>Pseudomonadati</taxon>
        <taxon>Pseudomonadota</taxon>
        <taxon>Gammaproteobacteria</taxon>
        <taxon>Alteromonadales</taxon>
        <taxon>Alteromonadaceae</taxon>
        <taxon>Bowmanella</taxon>
    </lineage>
</organism>
<feature type="domain" description="RecC C-terminal" evidence="11">
    <location>
        <begin position="812"/>
        <end position="1033"/>
    </location>
</feature>
<dbReference type="GO" id="GO:0000724">
    <property type="term" value="P:double-strand break repair via homologous recombination"/>
    <property type="evidence" value="ECO:0007669"/>
    <property type="project" value="UniProtKB-UniRule"/>
</dbReference>
<evidence type="ECO:0000256" key="2">
    <source>
        <dbReference type="ARBA" id="ARBA00022741"/>
    </source>
</evidence>
<dbReference type="GO" id="GO:0005524">
    <property type="term" value="F:ATP binding"/>
    <property type="evidence" value="ECO:0007669"/>
    <property type="project" value="UniProtKB-UniRule"/>
</dbReference>
<evidence type="ECO:0000256" key="7">
    <source>
        <dbReference type="ARBA" id="ARBA00022840"/>
    </source>
</evidence>
<dbReference type="Pfam" id="PF17946">
    <property type="entry name" value="RecC_C"/>
    <property type="match status" value="1"/>
</dbReference>
<dbReference type="SUPFAM" id="SSF52980">
    <property type="entry name" value="Restriction endonuclease-like"/>
    <property type="match status" value="1"/>
</dbReference>
<comment type="similarity">
    <text evidence="10">Belongs to the RecC family.</text>
</comment>
<evidence type="ECO:0000259" key="11">
    <source>
        <dbReference type="Pfam" id="PF17946"/>
    </source>
</evidence>
<evidence type="ECO:0000256" key="6">
    <source>
        <dbReference type="ARBA" id="ARBA00022839"/>
    </source>
</evidence>
<evidence type="ECO:0000256" key="8">
    <source>
        <dbReference type="ARBA" id="ARBA00023125"/>
    </source>
</evidence>
<dbReference type="SUPFAM" id="SSF52540">
    <property type="entry name" value="P-loop containing nucleoside triphosphate hydrolases"/>
    <property type="match status" value="2"/>
</dbReference>
<keyword evidence="3 10" id="KW-0227">DNA damage</keyword>